<organism evidence="1 2">
    <name type="scientific">Coemansia biformis</name>
    <dbReference type="NCBI Taxonomy" id="1286918"/>
    <lineage>
        <taxon>Eukaryota</taxon>
        <taxon>Fungi</taxon>
        <taxon>Fungi incertae sedis</taxon>
        <taxon>Zoopagomycota</taxon>
        <taxon>Kickxellomycotina</taxon>
        <taxon>Kickxellomycetes</taxon>
        <taxon>Kickxellales</taxon>
        <taxon>Kickxellaceae</taxon>
        <taxon>Coemansia</taxon>
    </lineage>
</organism>
<evidence type="ECO:0000313" key="1">
    <source>
        <dbReference type="EMBL" id="KAJ1734690.1"/>
    </source>
</evidence>
<dbReference type="SUPFAM" id="SSF53474">
    <property type="entry name" value="alpha/beta-Hydrolases"/>
    <property type="match status" value="1"/>
</dbReference>
<dbReference type="AlphaFoldDB" id="A0A9W8D0K6"/>
<evidence type="ECO:0000313" key="2">
    <source>
        <dbReference type="Proteomes" id="UP001143981"/>
    </source>
</evidence>
<dbReference type="EMBL" id="JANBOI010000061">
    <property type="protein sequence ID" value="KAJ1734690.1"/>
    <property type="molecule type" value="Genomic_DNA"/>
</dbReference>
<evidence type="ECO:0008006" key="3">
    <source>
        <dbReference type="Google" id="ProtNLM"/>
    </source>
</evidence>
<gene>
    <name evidence="1" type="ORF">LPJ61_000930</name>
</gene>
<dbReference type="Proteomes" id="UP001143981">
    <property type="component" value="Unassembled WGS sequence"/>
</dbReference>
<protein>
    <recommendedName>
        <fullName evidence="3">AB hydrolase-1 domain-containing protein</fullName>
    </recommendedName>
</protein>
<comment type="caution">
    <text evidence="1">The sequence shown here is derived from an EMBL/GenBank/DDBJ whole genome shotgun (WGS) entry which is preliminary data.</text>
</comment>
<accession>A0A9W8D0K6</accession>
<name>A0A9W8D0K6_9FUNG</name>
<reference evidence="1" key="1">
    <citation type="submission" date="2022-07" db="EMBL/GenBank/DDBJ databases">
        <title>Phylogenomic reconstructions and comparative analyses of Kickxellomycotina fungi.</title>
        <authorList>
            <person name="Reynolds N.K."/>
            <person name="Stajich J.E."/>
            <person name="Barry K."/>
            <person name="Grigoriev I.V."/>
            <person name="Crous P."/>
            <person name="Smith M.E."/>
        </authorList>
    </citation>
    <scope>NUCLEOTIDE SEQUENCE</scope>
    <source>
        <strain evidence="1">BCRC 34381</strain>
    </source>
</reference>
<sequence>MLFPDNIERTVNISITCSGESSSWASATYPRPLSKSVVLIEHVAGYPSLVSKSLQNALLELNHRVCVYDRPGYARSPQGYAPITPVTLERALSSALHSIGEKGPFYVVGHRSGAEYARLFAALNQGKVVGMAFVYPTEAALLSLLGPNQSLHTRIAEAQAMADSKLLPEPNLRPSHLGVQRALAALGTWMTSPPVISDANRASQKATEWALSSPYLAQAQYFEVQQQPQLAQIIQEM</sequence>
<proteinExistence type="predicted"/>
<dbReference type="Gene3D" id="3.40.50.1820">
    <property type="entry name" value="alpha/beta hydrolase"/>
    <property type="match status" value="1"/>
</dbReference>
<feature type="non-terminal residue" evidence="1">
    <location>
        <position position="237"/>
    </location>
</feature>
<dbReference type="InterPro" id="IPR029058">
    <property type="entry name" value="AB_hydrolase_fold"/>
</dbReference>
<keyword evidence="2" id="KW-1185">Reference proteome</keyword>
<dbReference type="OrthoDB" id="164921at2759"/>